<reference evidence="2 3" key="1">
    <citation type="journal article" date="2019" name="Nat. Ecol. Evol.">
        <title>Megaphylogeny resolves global patterns of mushroom evolution.</title>
        <authorList>
            <person name="Varga T."/>
            <person name="Krizsan K."/>
            <person name="Foldi C."/>
            <person name="Dima B."/>
            <person name="Sanchez-Garcia M."/>
            <person name="Sanchez-Ramirez S."/>
            <person name="Szollosi G.J."/>
            <person name="Szarkandi J.G."/>
            <person name="Papp V."/>
            <person name="Albert L."/>
            <person name="Andreopoulos W."/>
            <person name="Angelini C."/>
            <person name="Antonin V."/>
            <person name="Barry K.W."/>
            <person name="Bougher N.L."/>
            <person name="Buchanan P."/>
            <person name="Buyck B."/>
            <person name="Bense V."/>
            <person name="Catcheside P."/>
            <person name="Chovatia M."/>
            <person name="Cooper J."/>
            <person name="Damon W."/>
            <person name="Desjardin D."/>
            <person name="Finy P."/>
            <person name="Geml J."/>
            <person name="Haridas S."/>
            <person name="Hughes K."/>
            <person name="Justo A."/>
            <person name="Karasinski D."/>
            <person name="Kautmanova I."/>
            <person name="Kiss B."/>
            <person name="Kocsube S."/>
            <person name="Kotiranta H."/>
            <person name="LaButti K.M."/>
            <person name="Lechner B.E."/>
            <person name="Liimatainen K."/>
            <person name="Lipzen A."/>
            <person name="Lukacs Z."/>
            <person name="Mihaltcheva S."/>
            <person name="Morgado L.N."/>
            <person name="Niskanen T."/>
            <person name="Noordeloos M.E."/>
            <person name="Ohm R.A."/>
            <person name="Ortiz-Santana B."/>
            <person name="Ovrebo C."/>
            <person name="Racz N."/>
            <person name="Riley R."/>
            <person name="Savchenko A."/>
            <person name="Shiryaev A."/>
            <person name="Soop K."/>
            <person name="Spirin V."/>
            <person name="Szebenyi C."/>
            <person name="Tomsovsky M."/>
            <person name="Tulloss R.E."/>
            <person name="Uehling J."/>
            <person name="Grigoriev I.V."/>
            <person name="Vagvolgyi C."/>
            <person name="Papp T."/>
            <person name="Martin F.M."/>
            <person name="Miettinen O."/>
            <person name="Hibbett D.S."/>
            <person name="Nagy L.G."/>
        </authorList>
    </citation>
    <scope>NUCLEOTIDE SEQUENCE [LARGE SCALE GENOMIC DNA]</scope>
    <source>
        <strain evidence="2 3">HHB13444</strain>
    </source>
</reference>
<proteinExistence type="predicted"/>
<dbReference type="Proteomes" id="UP000308197">
    <property type="component" value="Unassembled WGS sequence"/>
</dbReference>
<name>A0A5C3PQF6_9APHY</name>
<protein>
    <submittedName>
        <fullName evidence="2">Uncharacterized protein</fullName>
    </submittedName>
</protein>
<feature type="region of interest" description="Disordered" evidence="1">
    <location>
        <begin position="1"/>
        <end position="22"/>
    </location>
</feature>
<gene>
    <name evidence="2" type="ORF">K466DRAFT_582480</name>
</gene>
<dbReference type="EMBL" id="ML211011">
    <property type="protein sequence ID" value="TFK91836.1"/>
    <property type="molecule type" value="Genomic_DNA"/>
</dbReference>
<evidence type="ECO:0000313" key="2">
    <source>
        <dbReference type="EMBL" id="TFK91836.1"/>
    </source>
</evidence>
<dbReference type="InParanoid" id="A0A5C3PQF6"/>
<accession>A0A5C3PQF6</accession>
<organism evidence="2 3">
    <name type="scientific">Polyporus arcularius HHB13444</name>
    <dbReference type="NCBI Taxonomy" id="1314778"/>
    <lineage>
        <taxon>Eukaryota</taxon>
        <taxon>Fungi</taxon>
        <taxon>Dikarya</taxon>
        <taxon>Basidiomycota</taxon>
        <taxon>Agaricomycotina</taxon>
        <taxon>Agaricomycetes</taxon>
        <taxon>Polyporales</taxon>
        <taxon>Polyporaceae</taxon>
        <taxon>Polyporus</taxon>
    </lineage>
</organism>
<sequence>MARIGRQQLGKSDVDLYTGTEPDNSEELALHDGLADTYAAEHARVDRIIREYPPRLQLERWHYPDAYEPHSIRYPILYWGFPYKKGYLTRFAIRHGLSSQALTALRDAVGQDTIQFTPEGLRACGLPAHVVDTLAREAVVLHMRERSGLHVDWACPVSSLYQGMVVVLDNRRVQYHRIPDKVFWPGIKVLREMMNEEDYESSAMWYWSWENAFPESVHSP</sequence>
<evidence type="ECO:0000256" key="1">
    <source>
        <dbReference type="SAM" id="MobiDB-lite"/>
    </source>
</evidence>
<dbReference type="AlphaFoldDB" id="A0A5C3PQF6"/>
<evidence type="ECO:0000313" key="3">
    <source>
        <dbReference type="Proteomes" id="UP000308197"/>
    </source>
</evidence>
<keyword evidence="3" id="KW-1185">Reference proteome</keyword>